<dbReference type="InterPro" id="IPR051783">
    <property type="entry name" value="NAD(P)-dependent_oxidoreduct"/>
</dbReference>
<accession>A0A1H6D7E3</accession>
<dbReference type="InterPro" id="IPR036291">
    <property type="entry name" value="NAD(P)-bd_dom_sf"/>
</dbReference>
<keyword evidence="3" id="KW-1185">Reference proteome</keyword>
<dbReference type="InterPro" id="IPR001509">
    <property type="entry name" value="Epimerase_deHydtase"/>
</dbReference>
<dbReference type="RefSeq" id="WP_103941268.1">
    <property type="nucleotide sequence ID" value="NZ_FNVO01000014.1"/>
</dbReference>
<proteinExistence type="predicted"/>
<gene>
    <name evidence="2" type="ORF">SAMN04489712_1145</name>
</gene>
<evidence type="ECO:0000313" key="2">
    <source>
        <dbReference type="EMBL" id="SEG81240.1"/>
    </source>
</evidence>
<dbReference type="AlphaFoldDB" id="A0A1H6D7E3"/>
<sequence>MAILVTGATGRVGSRFVPRLLRGGEPVRVLARDPRRAELLGRLGAEVVIGDLRAAGTLADALEGVDAVVHLGAAFRDVPDKEAVAVNHTATVELAEASLRAGVSRFVHVGTTLVYGNGRGRPARESDEPAPPGWAYTTSKVAAEKTLLRLHEAQGLPLCIVRLAFVYGEGDPHLAESLHWAGDWPPHKRLHLVHHADVGQALLRVLRADGVDGEIYNVADDAPVTYLELQNLNGEPGTAGTAGDRSFDDPWEGIVDTSKIRHELGFRPIYPTVYTAEAAGAL</sequence>
<dbReference type="GO" id="GO:0004029">
    <property type="term" value="F:aldehyde dehydrogenase (NAD+) activity"/>
    <property type="evidence" value="ECO:0007669"/>
    <property type="project" value="TreeGrafter"/>
</dbReference>
<name>A0A1H6D7E3_9ACTN</name>
<evidence type="ECO:0000313" key="3">
    <source>
        <dbReference type="Proteomes" id="UP000236723"/>
    </source>
</evidence>
<organism evidence="2 3">
    <name type="scientific">Thermomonospora echinospora</name>
    <dbReference type="NCBI Taxonomy" id="1992"/>
    <lineage>
        <taxon>Bacteria</taxon>
        <taxon>Bacillati</taxon>
        <taxon>Actinomycetota</taxon>
        <taxon>Actinomycetes</taxon>
        <taxon>Streptosporangiales</taxon>
        <taxon>Thermomonosporaceae</taxon>
        <taxon>Thermomonospora</taxon>
    </lineage>
</organism>
<dbReference type="Pfam" id="PF01370">
    <property type="entry name" value="Epimerase"/>
    <property type="match status" value="1"/>
</dbReference>
<evidence type="ECO:0000259" key="1">
    <source>
        <dbReference type="Pfam" id="PF01370"/>
    </source>
</evidence>
<dbReference type="EMBL" id="FNVO01000014">
    <property type="protein sequence ID" value="SEG81240.1"/>
    <property type="molecule type" value="Genomic_DNA"/>
</dbReference>
<dbReference type="Proteomes" id="UP000236723">
    <property type="component" value="Unassembled WGS sequence"/>
</dbReference>
<dbReference type="SUPFAM" id="SSF51735">
    <property type="entry name" value="NAD(P)-binding Rossmann-fold domains"/>
    <property type="match status" value="1"/>
</dbReference>
<protein>
    <submittedName>
        <fullName evidence="2">Nucleoside-diphosphate-sugar epimerase</fullName>
    </submittedName>
</protein>
<reference evidence="3" key="1">
    <citation type="submission" date="2016-10" db="EMBL/GenBank/DDBJ databases">
        <authorList>
            <person name="Varghese N."/>
            <person name="Submissions S."/>
        </authorList>
    </citation>
    <scope>NUCLEOTIDE SEQUENCE [LARGE SCALE GENOMIC DNA]</scope>
    <source>
        <strain evidence="3">DSM 43163</strain>
    </source>
</reference>
<dbReference type="PANTHER" id="PTHR48079:SF6">
    <property type="entry name" value="NAD(P)-BINDING DOMAIN-CONTAINING PROTEIN-RELATED"/>
    <property type="match status" value="1"/>
</dbReference>
<feature type="domain" description="NAD-dependent epimerase/dehydratase" evidence="1">
    <location>
        <begin position="3"/>
        <end position="173"/>
    </location>
</feature>
<dbReference type="OrthoDB" id="9771302at2"/>
<dbReference type="PANTHER" id="PTHR48079">
    <property type="entry name" value="PROTEIN YEEZ"/>
    <property type="match status" value="1"/>
</dbReference>
<dbReference type="Gene3D" id="3.40.50.720">
    <property type="entry name" value="NAD(P)-binding Rossmann-like Domain"/>
    <property type="match status" value="1"/>
</dbReference>
<dbReference type="GO" id="GO:0005737">
    <property type="term" value="C:cytoplasm"/>
    <property type="evidence" value="ECO:0007669"/>
    <property type="project" value="TreeGrafter"/>
</dbReference>